<dbReference type="OrthoDB" id="2151739at2"/>
<dbReference type="AlphaFoldDB" id="A0A0Q1A3I2"/>
<dbReference type="EMBL" id="WSZI01000013">
    <property type="protein sequence ID" value="MWN20821.1"/>
    <property type="molecule type" value="Genomic_DNA"/>
</dbReference>
<comment type="function">
    <text evidence="7">Essential cell division protein.</text>
</comment>
<gene>
    <name evidence="7" type="primary">ftsL</name>
    <name evidence="8" type="ORF">GQS40_03920</name>
</gene>
<name>A0A0Q1A3I2_LEULA</name>
<evidence type="ECO:0000256" key="6">
    <source>
        <dbReference type="ARBA" id="ARBA00023306"/>
    </source>
</evidence>
<evidence type="ECO:0000256" key="1">
    <source>
        <dbReference type="ARBA" id="ARBA00022475"/>
    </source>
</evidence>
<dbReference type="RefSeq" id="WP_010003518.1">
    <property type="nucleotide sequence ID" value="NZ_BJMJ01000010.1"/>
</dbReference>
<keyword evidence="2 7" id="KW-0132">Cell division</keyword>
<dbReference type="GO" id="GO:0005886">
    <property type="term" value="C:plasma membrane"/>
    <property type="evidence" value="ECO:0007669"/>
    <property type="project" value="UniProtKB-SubCell"/>
</dbReference>
<evidence type="ECO:0000256" key="3">
    <source>
        <dbReference type="ARBA" id="ARBA00022692"/>
    </source>
</evidence>
<evidence type="ECO:0000313" key="9">
    <source>
        <dbReference type="Proteomes" id="UP000478636"/>
    </source>
</evidence>
<dbReference type="InterPro" id="IPR011922">
    <property type="entry name" value="Cell_div_FtsL"/>
</dbReference>
<evidence type="ECO:0000256" key="7">
    <source>
        <dbReference type="HAMAP-Rule" id="MF_00910"/>
    </source>
</evidence>
<sequence length="118" mass="13367">MAQNAYQYTTTAEAIPLSQPKTRIKYKPARWTRKERMMVAFVSAVVMILMVGVVFSSMQANAARTNTQVMQTQIDETKQANDALRSDIQSKTSKKNLDEVAKKYDMTLSDSNVRNVNQ</sequence>
<keyword evidence="4 7" id="KW-1133">Transmembrane helix</keyword>
<dbReference type="eggNOG" id="COG4839">
    <property type="taxonomic scope" value="Bacteria"/>
</dbReference>
<dbReference type="HAMAP" id="MF_00910">
    <property type="entry name" value="FtsL"/>
    <property type="match status" value="1"/>
</dbReference>
<comment type="caution">
    <text evidence="8">The sequence shown here is derived from an EMBL/GenBank/DDBJ whole genome shotgun (WGS) entry which is preliminary data.</text>
</comment>
<evidence type="ECO:0000256" key="2">
    <source>
        <dbReference type="ARBA" id="ARBA00022618"/>
    </source>
</evidence>
<dbReference type="GO" id="GO:0043093">
    <property type="term" value="P:FtsZ-dependent cytokinesis"/>
    <property type="evidence" value="ECO:0007669"/>
    <property type="project" value="UniProtKB-UniRule"/>
</dbReference>
<dbReference type="GO" id="GO:0032153">
    <property type="term" value="C:cell division site"/>
    <property type="evidence" value="ECO:0007669"/>
    <property type="project" value="UniProtKB-UniRule"/>
</dbReference>
<evidence type="ECO:0000256" key="5">
    <source>
        <dbReference type="ARBA" id="ARBA00023136"/>
    </source>
</evidence>
<dbReference type="Proteomes" id="UP000478636">
    <property type="component" value="Unassembled WGS sequence"/>
</dbReference>
<evidence type="ECO:0000256" key="4">
    <source>
        <dbReference type="ARBA" id="ARBA00022989"/>
    </source>
</evidence>
<accession>A0A0Q1A3I2</accession>
<organism evidence="8 9">
    <name type="scientific">Leuconostoc lactis</name>
    <dbReference type="NCBI Taxonomy" id="1246"/>
    <lineage>
        <taxon>Bacteria</taxon>
        <taxon>Bacillati</taxon>
        <taxon>Bacillota</taxon>
        <taxon>Bacilli</taxon>
        <taxon>Lactobacillales</taxon>
        <taxon>Lactobacillaceae</taxon>
        <taxon>Leuconostoc</taxon>
    </lineage>
</organism>
<keyword evidence="3 7" id="KW-0812">Transmembrane</keyword>
<feature type="transmembrane region" description="Helical" evidence="7">
    <location>
        <begin position="37"/>
        <end position="58"/>
    </location>
</feature>
<reference evidence="8 9" key="1">
    <citation type="submission" date="2019-12" db="EMBL/GenBank/DDBJ databases">
        <title>Complete genome sequence of Leuconostoc lactis strain AVN1 provides insights into metabolic potential.</title>
        <authorList>
            <person name="Besrour N."/>
            <person name="Najjari A."/>
            <person name="Fhoula I."/>
            <person name="Jaballah S."/>
            <person name="Klibi N."/>
            <person name="Ouzari H.I."/>
        </authorList>
    </citation>
    <scope>NUCLEOTIDE SEQUENCE [LARGE SCALE GENOMIC DNA]</scope>
    <source>
        <strain evidence="8 9">AVN1</strain>
    </source>
</reference>
<keyword evidence="1 7" id="KW-1003">Cell membrane</keyword>
<keyword evidence="6 7" id="KW-0131">Cell cycle</keyword>
<keyword evidence="5 7" id="KW-0472">Membrane</keyword>
<protein>
    <recommendedName>
        <fullName evidence="7">Cell division protein FtsL</fullName>
    </recommendedName>
</protein>
<evidence type="ECO:0000313" key="8">
    <source>
        <dbReference type="EMBL" id="MWN20821.1"/>
    </source>
</evidence>
<proteinExistence type="inferred from homology"/>
<comment type="subcellular location">
    <subcellularLocation>
        <location evidence="7">Cell membrane</location>
        <topology evidence="7">Single-pass type II membrane protein</topology>
    </subcellularLocation>
    <text evidence="7">Localizes to the division septum where it forms a ring structure.</text>
</comment>
<comment type="similarity">
    <text evidence="7">Belongs to the FtsL family.</text>
</comment>